<dbReference type="Proteomes" id="UP000289166">
    <property type="component" value="Unassembled WGS sequence"/>
</dbReference>
<gene>
    <name evidence="2" type="ORF">EFD62_12495</name>
</gene>
<evidence type="ECO:0000313" key="2">
    <source>
        <dbReference type="EMBL" id="RXE58365.1"/>
    </source>
</evidence>
<accession>A0A4Q0I3T9</accession>
<reference evidence="3" key="1">
    <citation type="submission" date="2018-11" db="EMBL/GenBank/DDBJ databases">
        <title>Genome sequencing of a novel mesophilic and cellulolytic organism within the genus Hungateiclostridium.</title>
        <authorList>
            <person name="Rettenmaier R."/>
            <person name="Liebl W."/>
            <person name="Zverlov V."/>
        </authorList>
    </citation>
    <scope>NUCLEOTIDE SEQUENCE [LARGE SCALE GENOMIC DNA]</scope>
    <source>
        <strain evidence="3">N2K1</strain>
    </source>
</reference>
<dbReference type="InterPro" id="IPR050104">
    <property type="entry name" value="FMN-dep_NADH:Q_OxRdtase_AzoR1"/>
</dbReference>
<name>A0A4Q0I3T9_9FIRM</name>
<proteinExistence type="predicted"/>
<dbReference type="Pfam" id="PF03358">
    <property type="entry name" value="FMN_red"/>
    <property type="match status" value="1"/>
</dbReference>
<protein>
    <submittedName>
        <fullName evidence="2">Flavodoxin family protein</fullName>
    </submittedName>
</protein>
<dbReference type="AlphaFoldDB" id="A0A4Q0I3T9"/>
<keyword evidence="3" id="KW-1185">Reference proteome</keyword>
<dbReference type="OrthoDB" id="3789967at2"/>
<comment type="caution">
    <text evidence="2">The sequence shown here is derived from an EMBL/GenBank/DDBJ whole genome shotgun (WGS) entry which is preliminary data.</text>
</comment>
<dbReference type="RefSeq" id="WP_069196145.1">
    <property type="nucleotide sequence ID" value="NZ_RLII01000019.1"/>
</dbReference>
<sequence length="234" mass="27035">MKTVIIHGQNHKGSSYNIGRALANKIATENEITEFFLPRDLNHFCLGCYKCLESETKCPFYDEKHVIESAIESAELLIFTTPTYCMRASAPMKSFIDLTFINWMPHRPKAYMFQKKAVVISTAAGAGTSKAIKDITTCLFYWGIPYIKTLGFSIQAMSWQEISASKKQKIEKAIDKLCNELKKVKKPKVGFRTKFIFNLMRMNVNNKELISTPLASDYWHWHNNGWFDKKRPWL</sequence>
<organism evidence="2 3">
    <name type="scientific">Acetivibrio mesophilus</name>
    <dbReference type="NCBI Taxonomy" id="2487273"/>
    <lineage>
        <taxon>Bacteria</taxon>
        <taxon>Bacillati</taxon>
        <taxon>Bacillota</taxon>
        <taxon>Clostridia</taxon>
        <taxon>Eubacteriales</taxon>
        <taxon>Oscillospiraceae</taxon>
        <taxon>Acetivibrio</taxon>
    </lineage>
</organism>
<dbReference type="GO" id="GO:0016491">
    <property type="term" value="F:oxidoreductase activity"/>
    <property type="evidence" value="ECO:0007669"/>
    <property type="project" value="InterPro"/>
</dbReference>
<dbReference type="SUPFAM" id="SSF52218">
    <property type="entry name" value="Flavoproteins"/>
    <property type="match status" value="1"/>
</dbReference>
<dbReference type="PANTHER" id="PTHR43741:SF4">
    <property type="entry name" value="FMN-DEPENDENT NADH:QUINONE OXIDOREDUCTASE"/>
    <property type="match status" value="1"/>
</dbReference>
<feature type="domain" description="NADPH-dependent FMN reductase-like" evidence="1">
    <location>
        <begin position="1"/>
        <end position="153"/>
    </location>
</feature>
<dbReference type="PANTHER" id="PTHR43741">
    <property type="entry name" value="FMN-DEPENDENT NADH-AZOREDUCTASE 1"/>
    <property type="match status" value="1"/>
</dbReference>
<dbReference type="InterPro" id="IPR005025">
    <property type="entry name" value="FMN_Rdtase-like_dom"/>
</dbReference>
<dbReference type="InterPro" id="IPR029039">
    <property type="entry name" value="Flavoprotein-like_sf"/>
</dbReference>
<evidence type="ECO:0000313" key="3">
    <source>
        <dbReference type="Proteomes" id="UP000289166"/>
    </source>
</evidence>
<dbReference type="Gene3D" id="3.40.50.360">
    <property type="match status" value="1"/>
</dbReference>
<evidence type="ECO:0000259" key="1">
    <source>
        <dbReference type="Pfam" id="PF03358"/>
    </source>
</evidence>
<dbReference type="EMBL" id="RLII01000019">
    <property type="protein sequence ID" value="RXE58365.1"/>
    <property type="molecule type" value="Genomic_DNA"/>
</dbReference>